<gene>
    <name evidence="1" type="ORF">DLM75_23680</name>
</gene>
<dbReference type="AlphaFoldDB" id="A0A396YKP3"/>
<evidence type="ECO:0000313" key="2">
    <source>
        <dbReference type="Proteomes" id="UP000265798"/>
    </source>
</evidence>
<reference evidence="2" key="1">
    <citation type="submission" date="2018-05" db="EMBL/GenBank/DDBJ databases">
        <title>Leptospira yasudae sp. nov. and Leptospira stimsonii sp. nov., two pathogenic species of the genus Leptospira isolated from environmental sources.</title>
        <authorList>
            <person name="Casanovas-Massana A."/>
            <person name="Hamond C."/>
            <person name="Santos L.A."/>
            <person name="Hacker K.P."/>
            <person name="Balassiano I."/>
            <person name="Medeiros M.A."/>
            <person name="Reis M.G."/>
            <person name="Ko A.I."/>
            <person name="Wunder E.A."/>
        </authorList>
    </citation>
    <scope>NUCLEOTIDE SEQUENCE [LARGE SCALE GENOMIC DNA]</scope>
    <source>
        <strain evidence="2">Yale</strain>
    </source>
</reference>
<comment type="caution">
    <text evidence="1">The sequence shown here is derived from an EMBL/GenBank/DDBJ whole genome shotgun (WGS) entry which is preliminary data.</text>
</comment>
<sequence length="178" mass="20730">MYTMKAKNKSMLNFILVGVTFILGWSTSNLSESVAIKKLKVTLPTEANKFEKNKVELRDTDGTIIFRERFFGSSFTIPFYSEFRGKVMVIENEERNFFHCRTIFRYQVVIPDNDLDEIILNHKLKISNKDSYIKLFRDNKILSIIETIAGAILFPITITFGDWPYCIREMEISPPPLL</sequence>
<accession>A0A396YKP3</accession>
<protein>
    <submittedName>
        <fullName evidence="1">Uncharacterized protein</fullName>
    </submittedName>
</protein>
<dbReference type="EMBL" id="QHCT01000017">
    <property type="protein sequence ID" value="RHX83661.1"/>
    <property type="molecule type" value="Genomic_DNA"/>
</dbReference>
<name>A0A396YKP3_9LEPT</name>
<dbReference type="Proteomes" id="UP000265798">
    <property type="component" value="Unassembled WGS sequence"/>
</dbReference>
<proteinExistence type="predicted"/>
<evidence type="ECO:0000313" key="1">
    <source>
        <dbReference type="EMBL" id="RHX83661.1"/>
    </source>
</evidence>
<organism evidence="1 2">
    <name type="scientific">Leptospira stimsonii</name>
    <dbReference type="NCBI Taxonomy" id="2202203"/>
    <lineage>
        <taxon>Bacteria</taxon>
        <taxon>Pseudomonadati</taxon>
        <taxon>Spirochaetota</taxon>
        <taxon>Spirochaetia</taxon>
        <taxon>Leptospirales</taxon>
        <taxon>Leptospiraceae</taxon>
        <taxon>Leptospira</taxon>
    </lineage>
</organism>